<dbReference type="PANTHER" id="PTHR43883">
    <property type="entry name" value="SLR0207 PROTEIN"/>
    <property type="match status" value="1"/>
</dbReference>
<accession>A0A0K1QS34</accession>
<evidence type="ECO:0000313" key="3">
    <source>
        <dbReference type="Proteomes" id="UP000017175"/>
    </source>
</evidence>
<dbReference type="RefSeq" id="WP_017338537.1">
    <property type="nucleotide sequence ID" value="NZ_CP010945.1"/>
</dbReference>
<evidence type="ECO:0000313" key="2">
    <source>
        <dbReference type="EMBL" id="AKV08523.1"/>
    </source>
</evidence>
<dbReference type="PANTHER" id="PTHR43883:SF1">
    <property type="entry name" value="GLUCONOKINASE"/>
    <property type="match status" value="1"/>
</dbReference>
<name>A0A0K1QS34_PSEFL</name>
<dbReference type="Proteomes" id="UP000017175">
    <property type="component" value="Chromosome"/>
</dbReference>
<protein>
    <recommendedName>
        <fullName evidence="1">Aminoglycoside phosphotransferase domain-containing protein</fullName>
    </recommendedName>
</protein>
<gene>
    <name evidence="2" type="ORF">B723_19880</name>
</gene>
<sequence>MNTLQDEVIAFLSRPSSYGTSNQPVERIETHGSVIFLHADRAYKLKRAVAFAELDFLSLESRKNACEAELLLNRRTAPTLYLSLCPINRQTNGQLALNGCGPVVDWLVVMRRFAQDRLFDRMAVEGRLTEPMLEQLGAEIARFHASAQITPSFGRILDLYEEIEKNHREMSRYSPLLDFATVTAIAHTSRTQLESLTGCLEGRRREGRVRRCHGDMRLANICLLDGQPTLFDGIEFSERLACIDVLYDLAFVLMDLQHHGLNRLGARLLSSYLNHSDAQEDCKPLAFFLSLRAATRSFSLAGAALRHADPAKRYEKKQQAVQLMHQALSYLHGENPILNHLTMTEAASYT</sequence>
<dbReference type="InterPro" id="IPR052732">
    <property type="entry name" value="Cell-binding_unc_protein"/>
</dbReference>
<evidence type="ECO:0000259" key="1">
    <source>
        <dbReference type="Pfam" id="PF01636"/>
    </source>
</evidence>
<dbReference type="OrthoDB" id="9810277at2"/>
<dbReference type="Gene3D" id="3.90.1200.10">
    <property type="match status" value="1"/>
</dbReference>
<reference evidence="2 3" key="1">
    <citation type="journal article" date="2012" name="J. Bacteriol.">
        <title>Draft genome sequence of the cyanide-utilizing bacterium Pseudomonas fluorescens strain NCIMB 11764.</title>
        <authorList>
            <person name="Vilo C.A."/>
            <person name="Benedik M.J."/>
            <person name="Kunz D.A."/>
            <person name="Dong Q."/>
        </authorList>
    </citation>
    <scope>NUCLEOTIDE SEQUENCE [LARGE SCALE GENOMIC DNA]</scope>
    <source>
        <strain evidence="2 3">NCIMB 11764</strain>
    </source>
</reference>
<dbReference type="Pfam" id="PF01636">
    <property type="entry name" value="APH"/>
    <property type="match status" value="1"/>
</dbReference>
<dbReference type="eggNOG" id="COG2187">
    <property type="taxonomic scope" value="Bacteria"/>
</dbReference>
<feature type="domain" description="Aminoglycoside phosphotransferase" evidence="1">
    <location>
        <begin position="130"/>
        <end position="273"/>
    </location>
</feature>
<dbReference type="SUPFAM" id="SSF56112">
    <property type="entry name" value="Protein kinase-like (PK-like)"/>
    <property type="match status" value="1"/>
</dbReference>
<proteinExistence type="predicted"/>
<dbReference type="InterPro" id="IPR002575">
    <property type="entry name" value="Aminoglycoside_PTrfase"/>
</dbReference>
<dbReference type="EMBL" id="CP010945">
    <property type="protein sequence ID" value="AKV08523.1"/>
    <property type="molecule type" value="Genomic_DNA"/>
</dbReference>
<dbReference type="InterPro" id="IPR011009">
    <property type="entry name" value="Kinase-like_dom_sf"/>
</dbReference>
<dbReference type="AlphaFoldDB" id="A0A0K1QS34"/>
<organism evidence="2 3">
    <name type="scientific">Pseudomonas fluorescens NCIMB 11764</name>
    <dbReference type="NCBI Taxonomy" id="1221522"/>
    <lineage>
        <taxon>Bacteria</taxon>
        <taxon>Pseudomonadati</taxon>
        <taxon>Pseudomonadota</taxon>
        <taxon>Gammaproteobacteria</taxon>
        <taxon>Pseudomonadales</taxon>
        <taxon>Pseudomonadaceae</taxon>
        <taxon>Pseudomonas</taxon>
    </lineage>
</organism>